<sequence length="57" mass="6716">EQRIQQLVTLLNEKQVLVDDLNAEKRHLEVDLEAIWQATNADSMRIREQLLDMRVVS</sequence>
<dbReference type="AlphaFoldDB" id="A0A8S2KEW1"/>
<dbReference type="EMBL" id="CAJOBH010001367">
    <property type="protein sequence ID" value="CAF3850548.1"/>
    <property type="molecule type" value="Genomic_DNA"/>
</dbReference>
<comment type="caution">
    <text evidence="2">The sequence shown here is derived from an EMBL/GenBank/DDBJ whole genome shotgun (WGS) entry which is preliminary data.</text>
</comment>
<feature type="non-terminal residue" evidence="2">
    <location>
        <position position="1"/>
    </location>
</feature>
<gene>
    <name evidence="2" type="ORF">BYL167_LOCUS5833</name>
</gene>
<evidence type="ECO:0000313" key="3">
    <source>
        <dbReference type="Proteomes" id="UP000681967"/>
    </source>
</evidence>
<keyword evidence="1" id="KW-0175">Coiled coil</keyword>
<accession>A0A8S2KEW1</accession>
<evidence type="ECO:0000256" key="1">
    <source>
        <dbReference type="SAM" id="Coils"/>
    </source>
</evidence>
<organism evidence="2 3">
    <name type="scientific">Rotaria magnacalcarata</name>
    <dbReference type="NCBI Taxonomy" id="392030"/>
    <lineage>
        <taxon>Eukaryota</taxon>
        <taxon>Metazoa</taxon>
        <taxon>Spiralia</taxon>
        <taxon>Gnathifera</taxon>
        <taxon>Rotifera</taxon>
        <taxon>Eurotatoria</taxon>
        <taxon>Bdelloidea</taxon>
        <taxon>Philodinida</taxon>
        <taxon>Philodinidae</taxon>
        <taxon>Rotaria</taxon>
    </lineage>
</organism>
<protein>
    <submittedName>
        <fullName evidence="2">Uncharacterized protein</fullName>
    </submittedName>
</protein>
<name>A0A8S2KEW1_9BILA</name>
<dbReference type="Proteomes" id="UP000681967">
    <property type="component" value="Unassembled WGS sequence"/>
</dbReference>
<feature type="coiled-coil region" evidence="1">
    <location>
        <begin position="4"/>
        <end position="31"/>
    </location>
</feature>
<evidence type="ECO:0000313" key="2">
    <source>
        <dbReference type="EMBL" id="CAF3850548.1"/>
    </source>
</evidence>
<proteinExistence type="predicted"/>
<reference evidence="2" key="1">
    <citation type="submission" date="2021-02" db="EMBL/GenBank/DDBJ databases">
        <authorList>
            <person name="Nowell W R."/>
        </authorList>
    </citation>
    <scope>NUCLEOTIDE SEQUENCE</scope>
</reference>